<dbReference type="PANTHER" id="PTHR31896:SF64">
    <property type="entry name" value="TRICHOTHECENE 3-O-ACETYLTRANSFERASE"/>
    <property type="match status" value="1"/>
</dbReference>
<proteinExistence type="predicted"/>
<evidence type="ECO:0000313" key="2">
    <source>
        <dbReference type="EMBL" id="KAG8078507.1"/>
    </source>
</evidence>
<gene>
    <name evidence="2" type="ORF">GUJ93_ZPchr0007g5963</name>
</gene>
<keyword evidence="1" id="KW-0808">Transferase</keyword>
<reference evidence="2" key="2">
    <citation type="submission" date="2021-02" db="EMBL/GenBank/DDBJ databases">
        <authorList>
            <person name="Kimball J.A."/>
            <person name="Haas M.W."/>
            <person name="Macchietto M."/>
            <person name="Kono T."/>
            <person name="Duquette J."/>
            <person name="Shao M."/>
        </authorList>
    </citation>
    <scope>NUCLEOTIDE SEQUENCE</scope>
    <source>
        <tissue evidence="2">Fresh leaf tissue</tissue>
    </source>
</reference>
<dbReference type="OrthoDB" id="1862401at2759"/>
<comment type="caution">
    <text evidence="2">The sequence shown here is derived from an EMBL/GenBank/DDBJ whole genome shotgun (WGS) entry which is preliminary data.</text>
</comment>
<reference evidence="2" key="1">
    <citation type="journal article" date="2021" name="bioRxiv">
        <title>Whole Genome Assembly and Annotation of Northern Wild Rice, Zizania palustris L., Supports a Whole Genome Duplication in the Zizania Genus.</title>
        <authorList>
            <person name="Haas M."/>
            <person name="Kono T."/>
            <person name="Macchietto M."/>
            <person name="Millas R."/>
            <person name="McGilp L."/>
            <person name="Shao M."/>
            <person name="Duquette J."/>
            <person name="Hirsch C.N."/>
            <person name="Kimball J."/>
        </authorList>
    </citation>
    <scope>NUCLEOTIDE SEQUENCE</scope>
    <source>
        <tissue evidence="2">Fresh leaf tissue</tissue>
    </source>
</reference>
<dbReference type="Pfam" id="PF02458">
    <property type="entry name" value="Transferase"/>
    <property type="match status" value="1"/>
</dbReference>
<organism evidence="2 3">
    <name type="scientific">Zizania palustris</name>
    <name type="common">Northern wild rice</name>
    <dbReference type="NCBI Taxonomy" id="103762"/>
    <lineage>
        <taxon>Eukaryota</taxon>
        <taxon>Viridiplantae</taxon>
        <taxon>Streptophyta</taxon>
        <taxon>Embryophyta</taxon>
        <taxon>Tracheophyta</taxon>
        <taxon>Spermatophyta</taxon>
        <taxon>Magnoliopsida</taxon>
        <taxon>Liliopsida</taxon>
        <taxon>Poales</taxon>
        <taxon>Poaceae</taxon>
        <taxon>BOP clade</taxon>
        <taxon>Oryzoideae</taxon>
        <taxon>Oryzeae</taxon>
        <taxon>Zizaniinae</taxon>
        <taxon>Zizania</taxon>
    </lineage>
</organism>
<sequence length="577" mass="62021">MAKMVFAVDIGDAAPASSAIVAKPVVTVVSRHAVRPDGASAVGDLTLSVSDLPMLSCHYIQKGLFFAAPDVPVASLVPLLVSSLSRALAIFPTLAGRLVTLSDDRVVIRCNDAGVEFHHAVAPSLSLDDFLVPDADVPTNRGGSTYSPLPTKLTKDLFPTDCTVSYDGHRSPLTSFQLTVLGDDAVFISMVANHAVVDGTSFWHFFNTWAALCRGASSPKLPDFRRNFFGESTAVLRFPGGVGPAVTFDADAPLRERIFHFSADAVRELKAIANRRPSSGQDAEVYGKMRYDPKNPEGRSEISSFQSLCAQIWLSVTRARQRLAADATATFRMAVNCRHRLRPAISPVYFGNAIQSAPTTATVAELASNDLGWAAAKLNASLAGYGDGAIRRAAAAWQAAPRCFPLGNPDGAVITMGSSNRFPMYEGNDFGWGLPLAVRSGRANKFDGKMSAFPARAMDGSVDIEVCLTPDTMAALLTDGEFMQYASCPSRMMRVRFWEDIWVGDVPFRVSFAPLFDICSDPELLVFNARVNVDEVGVDQEIGGTVKMPGLAPCSNPSVGKCRAGERIVRRVKLSVD</sequence>
<dbReference type="Proteomes" id="UP000729402">
    <property type="component" value="Unassembled WGS sequence"/>
</dbReference>
<name>A0A8J5T1L6_ZIZPA</name>
<dbReference type="InterPro" id="IPR051283">
    <property type="entry name" value="Sec_Metabolite_Acyltrans"/>
</dbReference>
<protein>
    <submittedName>
        <fullName evidence="2">Uncharacterized protein</fullName>
    </submittedName>
</protein>
<evidence type="ECO:0000313" key="3">
    <source>
        <dbReference type="Proteomes" id="UP000729402"/>
    </source>
</evidence>
<dbReference type="EMBL" id="JAAALK010000282">
    <property type="protein sequence ID" value="KAG8078507.1"/>
    <property type="molecule type" value="Genomic_DNA"/>
</dbReference>
<accession>A0A8J5T1L6</accession>
<keyword evidence="3" id="KW-1185">Reference proteome</keyword>
<dbReference type="GO" id="GO:0016740">
    <property type="term" value="F:transferase activity"/>
    <property type="evidence" value="ECO:0007669"/>
    <property type="project" value="UniProtKB-KW"/>
</dbReference>
<dbReference type="AlphaFoldDB" id="A0A8J5T1L6"/>
<dbReference type="PANTHER" id="PTHR31896">
    <property type="entry name" value="FAMILY REGULATORY PROTEIN, PUTATIVE (AFU_ORTHOLOGUE AFUA_3G14730)-RELATED"/>
    <property type="match status" value="1"/>
</dbReference>
<evidence type="ECO:0000256" key="1">
    <source>
        <dbReference type="ARBA" id="ARBA00022679"/>
    </source>
</evidence>